<evidence type="ECO:0000313" key="2">
    <source>
        <dbReference type="Proteomes" id="UP000199513"/>
    </source>
</evidence>
<keyword evidence="2" id="KW-1185">Reference proteome</keyword>
<dbReference type="EMBL" id="FONY01000009">
    <property type="protein sequence ID" value="SFE90420.1"/>
    <property type="molecule type" value="Genomic_DNA"/>
</dbReference>
<proteinExistence type="predicted"/>
<gene>
    <name evidence="1" type="ORF">SAMN04488541_1009110</name>
</gene>
<accession>A0A1I2EDV8</accession>
<name>A0A1I2EDV8_9BACT</name>
<dbReference type="Proteomes" id="UP000199513">
    <property type="component" value="Unassembled WGS sequence"/>
</dbReference>
<protein>
    <submittedName>
        <fullName evidence="1">Uncharacterized protein</fullName>
    </submittedName>
</protein>
<reference evidence="1 2" key="1">
    <citation type="submission" date="2016-10" db="EMBL/GenBank/DDBJ databases">
        <authorList>
            <person name="de Groot N.N."/>
        </authorList>
    </citation>
    <scope>NUCLEOTIDE SEQUENCE [LARGE SCALE GENOMIC DNA]</scope>
    <source>
        <strain>GEY</strain>
        <strain evidence="2">DSM 9560</strain>
    </source>
</reference>
<sequence length="29" mass="3502">MFDSRYDWEAPLFSLVIGAIKFLKDTKYF</sequence>
<organism evidence="1 2">
    <name type="scientific">Thermoflexibacter ruber</name>
    <dbReference type="NCBI Taxonomy" id="1003"/>
    <lineage>
        <taxon>Bacteria</taxon>
        <taxon>Pseudomonadati</taxon>
        <taxon>Bacteroidota</taxon>
        <taxon>Cytophagia</taxon>
        <taxon>Cytophagales</taxon>
        <taxon>Thermoflexibacteraceae</taxon>
        <taxon>Thermoflexibacter</taxon>
    </lineage>
</organism>
<dbReference type="AlphaFoldDB" id="A0A1I2EDV8"/>
<evidence type="ECO:0000313" key="1">
    <source>
        <dbReference type="EMBL" id="SFE90420.1"/>
    </source>
</evidence>